<feature type="region of interest" description="Disordered" evidence="1">
    <location>
        <begin position="134"/>
        <end position="169"/>
    </location>
</feature>
<evidence type="ECO:0000256" key="1">
    <source>
        <dbReference type="SAM" id="MobiDB-lite"/>
    </source>
</evidence>
<organism evidence="2 3">
    <name type="scientific">Puccinia striiformis</name>
    <dbReference type="NCBI Taxonomy" id="27350"/>
    <lineage>
        <taxon>Eukaryota</taxon>
        <taxon>Fungi</taxon>
        <taxon>Dikarya</taxon>
        <taxon>Basidiomycota</taxon>
        <taxon>Pucciniomycotina</taxon>
        <taxon>Pucciniomycetes</taxon>
        <taxon>Pucciniales</taxon>
        <taxon>Pucciniaceae</taxon>
        <taxon>Puccinia</taxon>
    </lineage>
</organism>
<feature type="compositionally biased region" description="Polar residues" evidence="1">
    <location>
        <begin position="145"/>
        <end position="163"/>
    </location>
</feature>
<dbReference type="AlphaFoldDB" id="A0A2S4V8H7"/>
<evidence type="ECO:0000313" key="3">
    <source>
        <dbReference type="Proteomes" id="UP000239156"/>
    </source>
</evidence>
<reference evidence="2" key="1">
    <citation type="submission" date="2017-12" db="EMBL/GenBank/DDBJ databases">
        <title>Gene loss provides genomic basis for host adaptation in cereal stripe rust fungi.</title>
        <authorList>
            <person name="Xia C."/>
        </authorList>
    </citation>
    <scope>NUCLEOTIDE SEQUENCE [LARGE SCALE GENOMIC DNA]</scope>
    <source>
        <strain evidence="2">93-210</strain>
    </source>
</reference>
<keyword evidence="3" id="KW-1185">Reference proteome</keyword>
<evidence type="ECO:0000313" key="2">
    <source>
        <dbReference type="EMBL" id="POW05765.1"/>
    </source>
</evidence>
<comment type="caution">
    <text evidence="2">The sequence shown here is derived from an EMBL/GenBank/DDBJ whole genome shotgun (WGS) entry which is preliminary data.</text>
</comment>
<dbReference type="Proteomes" id="UP000239156">
    <property type="component" value="Unassembled WGS sequence"/>
</dbReference>
<feature type="non-terminal residue" evidence="2">
    <location>
        <position position="1"/>
    </location>
</feature>
<accession>A0A2S4V8H7</accession>
<dbReference type="VEuPathDB" id="FungiDB:PSTT_09533"/>
<proteinExistence type="predicted"/>
<name>A0A2S4V8H7_9BASI</name>
<dbReference type="EMBL" id="PKSL01000094">
    <property type="protein sequence ID" value="POW05765.1"/>
    <property type="molecule type" value="Genomic_DNA"/>
</dbReference>
<sequence>GQFFNPGTVDWGALVRGISDEVWGRCSPGPVLIRAYPTKSASMPRLVVLLTSDTLTRITRTVSHIPNDQSLDGSSGLWHPSDIERRSNACPLETCSCSCNPGVTSHYQSTSRHRPLCEPGLAWHIRIHRFQTRIRGPKGFHHTSTESNELRQTSTKPKQSQLSEGDKHKESHSFNACDIQAIDSATTNVSLYTPLFN</sequence>
<gene>
    <name evidence="2" type="ORF">PSTT_09533</name>
</gene>
<protein>
    <submittedName>
        <fullName evidence="2">Uncharacterized protein</fullName>
    </submittedName>
</protein>
<feature type="non-terminal residue" evidence="2">
    <location>
        <position position="197"/>
    </location>
</feature>